<dbReference type="EMBL" id="AP018828">
    <property type="protein sequence ID" value="BBF82057.1"/>
    <property type="molecule type" value="Genomic_DNA"/>
</dbReference>
<dbReference type="AlphaFoldDB" id="A0A3G9G5J4"/>
<accession>A0A3G9G5J4</accession>
<reference evidence="2" key="2">
    <citation type="journal article" date="2017" name="Plant Physiol. Biochem.">
        <title>Differential oxidative and antioxidative response of duckweed Lemna minor toward plant growth promoting/inhibiting bacteria.</title>
        <authorList>
            <person name="Ishizawa H."/>
            <person name="Kuroda M."/>
            <person name="Morikawa M."/>
            <person name="Ike M."/>
        </authorList>
    </citation>
    <scope>NUCLEOTIDE SEQUENCE [LARGE SCALE GENOMIC DNA]</scope>
    <source>
        <strain evidence="2">M6</strain>
    </source>
</reference>
<dbReference type="PANTHER" id="PTHR36439">
    <property type="entry name" value="BLL4334 PROTEIN"/>
    <property type="match status" value="1"/>
</dbReference>
<protein>
    <recommendedName>
        <fullName evidence="3">DUF1697 domain-containing protein</fullName>
    </recommendedName>
</protein>
<reference evidence="2" key="1">
    <citation type="journal article" date="2017" name="Biotechnol. Biofuels">
        <title>Evaluation of environmental bacterial communities as a factor affecting the growth of duckweed Lemna minor.</title>
        <authorList>
            <person name="Ishizawa H."/>
            <person name="Kuroda M."/>
            <person name="Morikawa M."/>
            <person name="Ike M."/>
        </authorList>
    </citation>
    <scope>NUCLEOTIDE SEQUENCE [LARGE SCALE GENOMIC DNA]</scope>
    <source>
        <strain evidence="2">M6</strain>
    </source>
</reference>
<dbReference type="SUPFAM" id="SSF160379">
    <property type="entry name" value="SP0830-like"/>
    <property type="match status" value="1"/>
</dbReference>
<evidence type="ECO:0008006" key="3">
    <source>
        <dbReference type="Google" id="ProtNLM"/>
    </source>
</evidence>
<dbReference type="RefSeq" id="WP_126423680.1">
    <property type="nucleotide sequence ID" value="NZ_AP018828.1"/>
</dbReference>
<dbReference type="PIRSF" id="PIRSF008502">
    <property type="entry name" value="UCP008502"/>
    <property type="match status" value="1"/>
</dbReference>
<dbReference type="Pfam" id="PF08002">
    <property type="entry name" value="DUF1697"/>
    <property type="match status" value="1"/>
</dbReference>
<gene>
    <name evidence="1" type="ORF">EM6_2678</name>
</gene>
<evidence type="ECO:0000313" key="1">
    <source>
        <dbReference type="EMBL" id="BBF82057.1"/>
    </source>
</evidence>
<dbReference type="Proteomes" id="UP000278756">
    <property type="component" value="Chromosome 2"/>
</dbReference>
<dbReference type="PANTHER" id="PTHR36439:SF1">
    <property type="entry name" value="DUF1697 DOMAIN-CONTAINING PROTEIN"/>
    <property type="match status" value="1"/>
</dbReference>
<name>A0A3G9G5J4_9CAUL</name>
<sequence length="178" mass="19438">MTVYVALLRGVNVGGNNKLPMKDWRESLAALGLCNPRTYIQSGNAVFESDRAAESLPDLITADIGARFGFTSVCHVLSLEQVRAARQACLYVPEGEDGHKQVHLMFIKGGIKTYDPDGLAALATQGERFHMGEGVFYLYTPQGFGKSVVAEKLPRFLKAELTARNLRTVDALIELAHG</sequence>
<dbReference type="InterPro" id="IPR012545">
    <property type="entry name" value="DUF1697"/>
</dbReference>
<proteinExistence type="predicted"/>
<organism evidence="1 2">
    <name type="scientific">Asticcacaulis excentricus</name>
    <dbReference type="NCBI Taxonomy" id="78587"/>
    <lineage>
        <taxon>Bacteria</taxon>
        <taxon>Pseudomonadati</taxon>
        <taxon>Pseudomonadota</taxon>
        <taxon>Alphaproteobacteria</taxon>
        <taxon>Caulobacterales</taxon>
        <taxon>Caulobacteraceae</taxon>
        <taxon>Asticcacaulis</taxon>
    </lineage>
</organism>
<evidence type="ECO:0000313" key="2">
    <source>
        <dbReference type="Proteomes" id="UP000278756"/>
    </source>
</evidence>
<dbReference type="Gene3D" id="3.30.70.1280">
    <property type="entry name" value="SP0830-like domains"/>
    <property type="match status" value="1"/>
</dbReference>
<dbReference type="OrthoDB" id="9806494at2"/>